<keyword evidence="3 6" id="KW-0732">Signal</keyword>
<reference evidence="8 9" key="1">
    <citation type="submission" date="2019-07" db="EMBL/GenBank/DDBJ databases">
        <authorList>
            <person name="Jastrzebski P J."/>
            <person name="Paukszto L."/>
            <person name="Jastrzebski P J."/>
        </authorList>
    </citation>
    <scope>NUCLEOTIDE SEQUENCE [LARGE SCALE GENOMIC DNA]</scope>
    <source>
        <strain evidence="8 9">WMS-il1</strain>
    </source>
</reference>
<sequence length="80" mass="8840">MRSLLILLACLLSVATAENVCKQMGDSCDRTVFNRCCDGLYCVLSSIGTGTCQKCLPGGHFCFRNSECCSENCAWYFFCK</sequence>
<keyword evidence="4" id="KW-0960">Knottin</keyword>
<dbReference type="Pfam" id="PF11703">
    <property type="entry name" value="UPF0506"/>
    <property type="match status" value="1"/>
</dbReference>
<evidence type="ECO:0000259" key="7">
    <source>
        <dbReference type="Pfam" id="PF11703"/>
    </source>
</evidence>
<feature type="chain" id="PRO_5021713332" description="UPF0506 domain-containing protein" evidence="6">
    <location>
        <begin position="18"/>
        <end position="80"/>
    </location>
</feature>
<evidence type="ECO:0000313" key="9">
    <source>
        <dbReference type="Proteomes" id="UP000321570"/>
    </source>
</evidence>
<feature type="domain" description="UPF0506" evidence="7">
    <location>
        <begin position="21"/>
        <end position="76"/>
    </location>
</feature>
<evidence type="ECO:0000313" key="8">
    <source>
        <dbReference type="EMBL" id="VUZ40920.1"/>
    </source>
</evidence>
<keyword evidence="9" id="KW-1185">Reference proteome</keyword>
<proteinExistence type="predicted"/>
<dbReference type="AlphaFoldDB" id="A0A564Y138"/>
<keyword evidence="5" id="KW-1015">Disulfide bond</keyword>
<organism evidence="8 9">
    <name type="scientific">Hymenolepis diminuta</name>
    <name type="common">Rat tapeworm</name>
    <dbReference type="NCBI Taxonomy" id="6216"/>
    <lineage>
        <taxon>Eukaryota</taxon>
        <taxon>Metazoa</taxon>
        <taxon>Spiralia</taxon>
        <taxon>Lophotrochozoa</taxon>
        <taxon>Platyhelminthes</taxon>
        <taxon>Cestoda</taxon>
        <taxon>Eucestoda</taxon>
        <taxon>Cyclophyllidea</taxon>
        <taxon>Hymenolepididae</taxon>
        <taxon>Hymenolepis</taxon>
    </lineage>
</organism>
<evidence type="ECO:0000256" key="2">
    <source>
        <dbReference type="ARBA" id="ARBA00022525"/>
    </source>
</evidence>
<feature type="signal peptide" evidence="6">
    <location>
        <begin position="1"/>
        <end position="17"/>
    </location>
</feature>
<evidence type="ECO:0000256" key="3">
    <source>
        <dbReference type="ARBA" id="ARBA00022729"/>
    </source>
</evidence>
<evidence type="ECO:0000256" key="6">
    <source>
        <dbReference type="SAM" id="SignalP"/>
    </source>
</evidence>
<accession>A0A564Y138</accession>
<name>A0A564Y138_HYMDI</name>
<dbReference type="Proteomes" id="UP000321570">
    <property type="component" value="Unassembled WGS sequence"/>
</dbReference>
<keyword evidence="2" id="KW-0964">Secreted</keyword>
<dbReference type="InterPro" id="IPR021712">
    <property type="entry name" value="UPF0506"/>
</dbReference>
<dbReference type="EMBL" id="CABIJS010000044">
    <property type="protein sequence ID" value="VUZ40920.1"/>
    <property type="molecule type" value="Genomic_DNA"/>
</dbReference>
<protein>
    <recommendedName>
        <fullName evidence="7">UPF0506 domain-containing protein</fullName>
    </recommendedName>
</protein>
<evidence type="ECO:0000256" key="5">
    <source>
        <dbReference type="ARBA" id="ARBA00023157"/>
    </source>
</evidence>
<comment type="subcellular location">
    <subcellularLocation>
        <location evidence="1">Secreted</location>
    </subcellularLocation>
</comment>
<dbReference type="GO" id="GO:0005576">
    <property type="term" value="C:extracellular region"/>
    <property type="evidence" value="ECO:0007669"/>
    <property type="project" value="UniProtKB-SubCell"/>
</dbReference>
<evidence type="ECO:0000256" key="1">
    <source>
        <dbReference type="ARBA" id="ARBA00004613"/>
    </source>
</evidence>
<evidence type="ECO:0000256" key="4">
    <source>
        <dbReference type="ARBA" id="ARBA00022854"/>
    </source>
</evidence>
<gene>
    <name evidence="8" type="ORF">WMSIL1_LOCUS1812</name>
</gene>